<feature type="modified residue" description="4-aspartylphosphate" evidence="6">
    <location>
        <position position="119"/>
    </location>
</feature>
<dbReference type="Pfam" id="PF00072">
    <property type="entry name" value="Response_reg"/>
    <property type="match status" value="1"/>
</dbReference>
<reference evidence="8 9" key="1">
    <citation type="submission" date="2015-09" db="EMBL/GenBank/DDBJ databases">
        <title>A metagenomics-based metabolic model of nitrate-dependent anaerobic oxidation of methane by Methanoperedens-like archaea.</title>
        <authorList>
            <person name="Arshad A."/>
            <person name="Speth D.R."/>
            <person name="De Graaf R.M."/>
            <person name="Op Den Camp H.J."/>
            <person name="Jetten M.S."/>
            <person name="Welte C.U."/>
        </authorList>
    </citation>
    <scope>NUCLEOTIDE SEQUENCE [LARGE SCALE GENOMIC DNA]</scope>
</reference>
<evidence type="ECO:0000256" key="3">
    <source>
        <dbReference type="ARBA" id="ARBA00023015"/>
    </source>
</evidence>
<dbReference type="CDD" id="cd17574">
    <property type="entry name" value="REC_OmpR"/>
    <property type="match status" value="1"/>
</dbReference>
<dbReference type="InterPro" id="IPR011991">
    <property type="entry name" value="ArsR-like_HTH"/>
</dbReference>
<evidence type="ECO:0000256" key="1">
    <source>
        <dbReference type="ARBA" id="ARBA00022553"/>
    </source>
</evidence>
<keyword evidence="2" id="KW-0902">Two-component regulatory system</keyword>
<dbReference type="InterPro" id="IPR036390">
    <property type="entry name" value="WH_DNA-bd_sf"/>
</dbReference>
<dbReference type="InterPro" id="IPR011006">
    <property type="entry name" value="CheY-like_superfamily"/>
</dbReference>
<organism evidence="8 9">
    <name type="scientific">Candidatus Methanoperedens nitratireducens</name>
    <dbReference type="NCBI Taxonomy" id="1392998"/>
    <lineage>
        <taxon>Archaea</taxon>
        <taxon>Methanobacteriati</taxon>
        <taxon>Methanobacteriota</taxon>
        <taxon>Stenosarchaea group</taxon>
        <taxon>Methanomicrobia</taxon>
        <taxon>Methanosarcinales</taxon>
        <taxon>ANME-2 cluster</taxon>
        <taxon>Candidatus Methanoperedentaceae</taxon>
        <taxon>Candidatus Methanoperedens</taxon>
    </lineage>
</organism>
<accession>A0A0P7ZKH6</accession>
<protein>
    <submittedName>
        <fullName evidence="8">Transcriptional regulator</fullName>
    </submittedName>
</protein>
<evidence type="ECO:0000256" key="4">
    <source>
        <dbReference type="ARBA" id="ARBA00023125"/>
    </source>
</evidence>
<dbReference type="EMBL" id="LKCM01000076">
    <property type="protein sequence ID" value="KPQ44559.1"/>
    <property type="molecule type" value="Genomic_DNA"/>
</dbReference>
<dbReference type="AlphaFoldDB" id="A0A0P7ZKH6"/>
<keyword evidence="1 6" id="KW-0597">Phosphoprotein</keyword>
<dbReference type="PANTHER" id="PTHR48111">
    <property type="entry name" value="REGULATOR OF RPOS"/>
    <property type="match status" value="1"/>
</dbReference>
<sequence>MHWREKELLNVLKNGKLTTTEIVSRVNMSKATALKYLDGMKEKNLVDGEEIGTTKIWFLKNEEEIVEKKIKILIADDDKNVIDIVRYSIDDQYEILEAANGKEALGMVFARSPDILVLDIMMPEMDGYMVCKELKEHDSTKNLPIIILSAKATVEDKLKAIGFGIDDYMIKPFDPRELEARIKMRLKRTSMD</sequence>
<evidence type="ECO:0000313" key="8">
    <source>
        <dbReference type="EMBL" id="KPQ44559.1"/>
    </source>
</evidence>
<dbReference type="SUPFAM" id="SSF52172">
    <property type="entry name" value="CheY-like"/>
    <property type="match status" value="1"/>
</dbReference>
<dbReference type="GO" id="GO:0006355">
    <property type="term" value="P:regulation of DNA-templated transcription"/>
    <property type="evidence" value="ECO:0007669"/>
    <property type="project" value="TreeGrafter"/>
</dbReference>
<feature type="domain" description="Response regulatory" evidence="7">
    <location>
        <begin position="71"/>
        <end position="186"/>
    </location>
</feature>
<gene>
    <name evidence="8" type="primary">syrB_1</name>
    <name evidence="8" type="ORF">MPEBLZ_00871</name>
</gene>
<dbReference type="Gene3D" id="1.10.10.10">
    <property type="entry name" value="Winged helix-like DNA-binding domain superfamily/Winged helix DNA-binding domain"/>
    <property type="match status" value="1"/>
</dbReference>
<comment type="caution">
    <text evidence="8">The sequence shown here is derived from an EMBL/GenBank/DDBJ whole genome shotgun (WGS) entry which is preliminary data.</text>
</comment>
<evidence type="ECO:0000256" key="2">
    <source>
        <dbReference type="ARBA" id="ARBA00023012"/>
    </source>
</evidence>
<name>A0A0P7ZKH6_9EURY</name>
<dbReference type="CDD" id="cd00090">
    <property type="entry name" value="HTH_ARSR"/>
    <property type="match status" value="1"/>
</dbReference>
<keyword evidence="4" id="KW-0238">DNA-binding</keyword>
<dbReference type="SMART" id="SM00448">
    <property type="entry name" value="REC"/>
    <property type="match status" value="1"/>
</dbReference>
<dbReference type="InterPro" id="IPR036388">
    <property type="entry name" value="WH-like_DNA-bd_sf"/>
</dbReference>
<dbReference type="PANTHER" id="PTHR48111:SF1">
    <property type="entry name" value="TWO-COMPONENT RESPONSE REGULATOR ORR33"/>
    <property type="match status" value="1"/>
</dbReference>
<evidence type="ECO:0000256" key="5">
    <source>
        <dbReference type="ARBA" id="ARBA00023163"/>
    </source>
</evidence>
<evidence type="ECO:0000259" key="7">
    <source>
        <dbReference type="PROSITE" id="PS50110"/>
    </source>
</evidence>
<evidence type="ECO:0000256" key="6">
    <source>
        <dbReference type="PROSITE-ProRule" id="PRU00169"/>
    </source>
</evidence>
<keyword evidence="3" id="KW-0805">Transcription regulation</keyword>
<dbReference type="GO" id="GO:0000156">
    <property type="term" value="F:phosphorelay response regulator activity"/>
    <property type="evidence" value="ECO:0007669"/>
    <property type="project" value="TreeGrafter"/>
</dbReference>
<dbReference type="Proteomes" id="UP000050360">
    <property type="component" value="Unassembled WGS sequence"/>
</dbReference>
<dbReference type="GO" id="GO:0000976">
    <property type="term" value="F:transcription cis-regulatory region binding"/>
    <property type="evidence" value="ECO:0007669"/>
    <property type="project" value="TreeGrafter"/>
</dbReference>
<keyword evidence="5" id="KW-0804">Transcription</keyword>
<dbReference type="InterPro" id="IPR039420">
    <property type="entry name" value="WalR-like"/>
</dbReference>
<dbReference type="PROSITE" id="PS50110">
    <property type="entry name" value="RESPONSE_REGULATORY"/>
    <property type="match status" value="1"/>
</dbReference>
<proteinExistence type="predicted"/>
<dbReference type="GO" id="GO:0032993">
    <property type="term" value="C:protein-DNA complex"/>
    <property type="evidence" value="ECO:0007669"/>
    <property type="project" value="TreeGrafter"/>
</dbReference>
<dbReference type="GO" id="GO:0005829">
    <property type="term" value="C:cytosol"/>
    <property type="evidence" value="ECO:0007669"/>
    <property type="project" value="TreeGrafter"/>
</dbReference>
<dbReference type="Gene3D" id="3.40.50.2300">
    <property type="match status" value="1"/>
</dbReference>
<dbReference type="SUPFAM" id="SSF46785">
    <property type="entry name" value="Winged helix' DNA-binding domain"/>
    <property type="match status" value="1"/>
</dbReference>
<dbReference type="InterPro" id="IPR001789">
    <property type="entry name" value="Sig_transdc_resp-reg_receiver"/>
</dbReference>
<dbReference type="PATRIC" id="fig|1719120.3.peg.943"/>
<evidence type="ECO:0000313" key="9">
    <source>
        <dbReference type="Proteomes" id="UP000050360"/>
    </source>
</evidence>